<comment type="similarity">
    <text evidence="15 16">Belongs to the papillomaviridae E1 protein family.</text>
</comment>
<dbReference type="Pfam" id="PF00519">
    <property type="entry name" value="PPV_E1_C"/>
    <property type="match status" value="1"/>
</dbReference>
<organism evidence="19 20">
    <name type="scientific">human papillomavirus 131</name>
    <dbReference type="NCBI Taxonomy" id="909330"/>
    <lineage>
        <taxon>Viruses</taxon>
        <taxon>Monodnaviria</taxon>
        <taxon>Shotokuvirae</taxon>
        <taxon>Cossaviricota</taxon>
        <taxon>Papovaviricetes</taxon>
        <taxon>Zurhausenvirales</taxon>
        <taxon>Papillomaviridae</taxon>
        <taxon>Firstpapillomavirinae</taxon>
        <taxon>Gammapapillomavirus</taxon>
        <taxon>Gammapapillomavirus 14</taxon>
    </lineage>
</organism>
<comment type="PTM">
    <text evidence="15">Phosphorylated.</text>
</comment>
<evidence type="ECO:0000256" key="1">
    <source>
        <dbReference type="ARBA" id="ARBA00004147"/>
    </source>
</evidence>
<dbReference type="InterPro" id="IPR027417">
    <property type="entry name" value="P-loop_NTPase"/>
</dbReference>
<dbReference type="GO" id="GO:0003677">
    <property type="term" value="F:DNA binding"/>
    <property type="evidence" value="ECO:0007669"/>
    <property type="project" value="UniProtKB-UniRule"/>
</dbReference>
<evidence type="ECO:0000256" key="12">
    <source>
        <dbReference type="ARBA" id="ARBA00034617"/>
    </source>
</evidence>
<keyword evidence="10 15" id="KW-0238">DNA-binding</keyword>
<evidence type="ECO:0000256" key="7">
    <source>
        <dbReference type="ARBA" id="ARBA00022801"/>
    </source>
</evidence>
<feature type="short sequence motif" description="Nuclear export signal" evidence="15">
    <location>
        <begin position="150"/>
        <end position="159"/>
    </location>
</feature>
<dbReference type="GO" id="GO:0043138">
    <property type="term" value="F:3'-5' DNA helicase activity"/>
    <property type="evidence" value="ECO:0007669"/>
    <property type="project" value="UniProtKB-UniRule"/>
</dbReference>
<comment type="subcellular location">
    <subcellularLocation>
        <location evidence="1 15">Host nucleus</location>
    </subcellularLocation>
</comment>
<keyword evidence="2 15" id="KW-0244">Early protein</keyword>
<feature type="modified residue" description="Phosphoserine; by host" evidence="15">
    <location>
        <position position="142"/>
    </location>
</feature>
<keyword evidence="3 15" id="KW-0597">Phosphoprotein</keyword>
<feature type="transmembrane region" description="Helical" evidence="17">
    <location>
        <begin position="7"/>
        <end position="25"/>
    </location>
</feature>
<comment type="catalytic activity">
    <reaction evidence="12 15">
        <text>Couples ATP hydrolysis with the unwinding of duplex DNA by translocating in the 3'-5' direction.</text>
        <dbReference type="EC" id="5.6.2.4"/>
    </reaction>
</comment>
<dbReference type="RefSeq" id="YP_004169279.1">
    <property type="nucleotide sequence ID" value="NC_014954.1"/>
</dbReference>
<evidence type="ECO:0000256" key="11">
    <source>
        <dbReference type="ARBA" id="ARBA00023235"/>
    </source>
</evidence>
<comment type="subunit">
    <text evidence="15">Can form hexamers. Interacts with E2 protein; this interaction increases E1 DNA binding specificity. Interacts with host DNA polymerase subunit POLA2. Interacts with host single stranded DNA-binding protein RPA1. Interacts with host TOP1; this interaction stimulates the enzymatic activity of TOP1.</text>
</comment>
<sequence length="663" mass="75115">MIHLKRWSCHLIGLTAIVLIVTQILDCVLVLLPLPFAFCISCCCLICICFVLGVPDSVFEMADLKGIDLEENVEEWYIVNEAECRDDTLNDLFDVSEDGSNISNLIDDDSVDQGNSLALFSAQQAEDTENSVLLLKRKFFSSPEKPLVDLSPRLSAVHITPEKASKRRLFTDSGIAEDEAENSNVQVACEDSVDSLNSNVAGNENGGNAEVLSILKSSNVRATLLFKFKDKFSVSFTELTRNFKSSKTCTNNWIVAAFAVAEELIEASKITLQQYCNFVQVIESDFTGLYLFDFKAAKSRETVMKLFSKMLNIKEEQMLSDPPKNRSTAAALYFYKKAIVNNSFKYGPFPQWLTSLTIVDHHAATAETFKLCEMVQWAYDNDFTEETVIAYNYASYASENANATAFLQSNSQLKYVKDCAAMVKMYKRQEMKNMSMSEWIDKCCGSVAEGDNWKDIVGFLKFQEINIVEFLIALKLFLKGIPKKMCIVIWGPPDTGKSYFLFFLVKFLRGKVVSFMNKSSHFWLMPLMEGKVGFLDDATYCCWSYLDVHMRNAFDGNMVCLDVKHKSMQQIILPPMFISTNVDVKSEQTLMYLHSRLTCFKFPHKLPLDNVGNPLFTFTDKSWACFFRKFWNHLDLTSEDADGDPGEPERTFCCTARSSVESN</sequence>
<feature type="modified residue" description="Phosphoserine; by host" evidence="15">
    <location>
        <position position="151"/>
    </location>
</feature>
<dbReference type="EMBL" id="GU117631">
    <property type="protein sequence ID" value="ADQ85954.1"/>
    <property type="molecule type" value="Genomic_DNA"/>
</dbReference>
<dbReference type="SUPFAM" id="SSF55464">
    <property type="entry name" value="Origin of replication-binding domain, RBD-like"/>
    <property type="match status" value="1"/>
</dbReference>
<evidence type="ECO:0000256" key="10">
    <source>
        <dbReference type="ARBA" id="ARBA00023125"/>
    </source>
</evidence>
<evidence type="ECO:0000256" key="13">
    <source>
        <dbReference type="ARBA" id="ARBA00048988"/>
    </source>
</evidence>
<keyword evidence="5 15" id="KW-0235">DNA replication</keyword>
<comment type="caution">
    <text evidence="15">Lacks conserved residue(s) required for the propagation of feature annotation.</text>
</comment>
<name>E7BQ88_9PAPI</name>
<evidence type="ECO:0000313" key="20">
    <source>
        <dbReference type="Proteomes" id="UP000096661"/>
    </source>
</evidence>
<evidence type="ECO:0000256" key="14">
    <source>
        <dbReference type="ARBA" id="ARBA00093297"/>
    </source>
</evidence>
<comment type="catalytic activity">
    <reaction evidence="13 15 16">
        <text>ATP + H2O = ADP + phosphate + H(+)</text>
        <dbReference type="Rhea" id="RHEA:13065"/>
        <dbReference type="ChEBI" id="CHEBI:15377"/>
        <dbReference type="ChEBI" id="CHEBI:15378"/>
        <dbReference type="ChEBI" id="CHEBI:30616"/>
        <dbReference type="ChEBI" id="CHEBI:43474"/>
        <dbReference type="ChEBI" id="CHEBI:456216"/>
        <dbReference type="EC" id="5.6.2.4"/>
    </reaction>
</comment>
<dbReference type="InterPro" id="IPR001177">
    <property type="entry name" value="PPV_DNA_helicase_E1_C"/>
</dbReference>
<dbReference type="KEGG" id="vg:10146737"/>
<evidence type="ECO:0000259" key="18">
    <source>
        <dbReference type="PROSITE" id="PS51206"/>
    </source>
</evidence>
<dbReference type="InterPro" id="IPR046935">
    <property type="entry name" value="PPV_E1_DBD_sf"/>
</dbReference>
<feature type="binding site" evidence="15">
    <location>
        <begin position="491"/>
        <end position="498"/>
    </location>
    <ligand>
        <name>ATP</name>
        <dbReference type="ChEBI" id="CHEBI:30616"/>
    </ligand>
</feature>
<proteinExistence type="inferred from homology"/>
<keyword evidence="17" id="KW-0472">Membrane</keyword>
<evidence type="ECO:0000256" key="9">
    <source>
        <dbReference type="ARBA" id="ARBA00022840"/>
    </source>
</evidence>
<feature type="transmembrane region" description="Helical" evidence="17">
    <location>
        <begin position="31"/>
        <end position="54"/>
    </location>
</feature>
<dbReference type="GO" id="GO:0042025">
    <property type="term" value="C:host cell nucleus"/>
    <property type="evidence" value="ECO:0007669"/>
    <property type="project" value="UniProtKB-SubCell"/>
</dbReference>
<dbReference type="InterPro" id="IPR014000">
    <property type="entry name" value="PPV_DNA_helicase_E1_N"/>
</dbReference>
<reference evidence="19 20" key="1">
    <citation type="journal article" date="2011" name="J. Gen. Virol.">
        <title>Genomic characterization of ten novel cutaneous human papillomaviruses from keratotic lesions of immunosuppressed patients.</title>
        <authorList>
            <person name="Kohler A."/>
            <person name="Gottschling M."/>
            <person name="Manning K."/>
            <person name="Lehmann M.D."/>
            <person name="Schulz E."/>
            <person name="Kruger-Corcoran D."/>
            <person name="Stockfleth E."/>
            <person name="Nindl I."/>
        </authorList>
    </citation>
    <scope>NUCLEOTIDE SEQUENCE [LARGE SCALE GENOMIC DNA]</scope>
    <source>
        <strain evidence="19">27-49</strain>
    </source>
</reference>
<dbReference type="GO" id="GO:0005524">
    <property type="term" value="F:ATP binding"/>
    <property type="evidence" value="ECO:0007669"/>
    <property type="project" value="UniProtKB-UniRule"/>
</dbReference>
<dbReference type="InterPro" id="IPR016393">
    <property type="entry name" value="Rep_E1_papillomaV"/>
</dbReference>
<keyword evidence="17" id="KW-0812">Transmembrane</keyword>
<dbReference type="PROSITE" id="PS51206">
    <property type="entry name" value="SF3_HELICASE_1"/>
    <property type="match status" value="1"/>
</dbReference>
<keyword evidence="9 15" id="KW-0067">ATP-binding</keyword>
<evidence type="ECO:0000313" key="19">
    <source>
        <dbReference type="EMBL" id="ADQ85954.1"/>
    </source>
</evidence>
<comment type="function">
    <text evidence="16">ATP-dependent DNA helicase required for initiation of viral DNA replication. It forms a complex with the viral E2 protein. The E1-E2 complex binds to the replication origin which contains binding sites for both proteins.</text>
</comment>
<dbReference type="Pfam" id="PF20450">
    <property type="entry name" value="PPV_E1_DBD"/>
    <property type="match status" value="1"/>
</dbReference>
<evidence type="ECO:0000256" key="16">
    <source>
        <dbReference type="PIRNR" id="PIRNR003383"/>
    </source>
</evidence>
<evidence type="ECO:0000256" key="2">
    <source>
        <dbReference type="ARBA" id="ARBA00022518"/>
    </source>
</evidence>
<comment type="function">
    <text evidence="14 15">ATP-dependent DNA 3'-5' helicase required for initiation of viral DNA replication. It forms a complex with the viral E2 protein. The E1-E2 complex binds to the replication origin which contains binding sites for both proteins. During the initial step, a dimer of E1 interacts with a dimer of protein E2 leading to a complex that binds the viral origin of replication with high specificity. Then, a second dimer of E1 displaces the E2 dimer in an ATP-dependent manner to form the E1 tetramer. Following this, two E1 monomers are added to each half of the site, which results in the formation of two E1 trimers on the viral ori. Subsequently, two hexamers will be created. The double hexamer acts as a bi-directional helicase machinery and unwinds the viral DNA and then recruits the host DNA polymerase to start replication.</text>
</comment>
<dbReference type="Pfam" id="PF00524">
    <property type="entry name" value="PPV_E1_N"/>
    <property type="match status" value="1"/>
</dbReference>
<gene>
    <name evidence="15 19" type="primary">E1</name>
</gene>
<feature type="domain" description="SF3 helicase" evidence="18">
    <location>
        <begin position="465"/>
        <end position="615"/>
    </location>
</feature>
<dbReference type="PIRSF" id="PIRSF003383">
    <property type="entry name" value="Rep_E1_papillomaV"/>
    <property type="match status" value="1"/>
</dbReference>
<evidence type="ECO:0000256" key="8">
    <source>
        <dbReference type="ARBA" id="ARBA00022806"/>
    </source>
</evidence>
<dbReference type="EC" id="5.6.2.4" evidence="15 16"/>
<keyword evidence="20" id="KW-1185">Reference proteome</keyword>
<dbReference type="Gene3D" id="3.40.50.300">
    <property type="entry name" value="P-loop containing nucleotide triphosphate hydrolases"/>
    <property type="match status" value="1"/>
</dbReference>
<protein>
    <recommendedName>
        <fullName evidence="15 16">Replication protein E1</fullName>
        <ecNumber evidence="15 16">5.6.2.4</ecNumber>
    </recommendedName>
    <alternativeName>
        <fullName evidence="15">ATP-dependent helicase E1</fullName>
    </alternativeName>
    <alternativeName>
        <fullName evidence="15">DNA 3'-5' helicase E1</fullName>
    </alternativeName>
</protein>
<dbReference type="InterPro" id="IPR037102">
    <property type="entry name" value="Znf_lg_T-Ag_D1_dom_sf"/>
</dbReference>
<dbReference type="SUPFAM" id="SSF52540">
    <property type="entry name" value="P-loop containing nucleoside triphosphate hydrolases"/>
    <property type="match status" value="1"/>
</dbReference>
<dbReference type="InterPro" id="IPR014015">
    <property type="entry name" value="Helicase_SF3_DNA-vir"/>
</dbReference>
<dbReference type="Gene3D" id="3.40.1310.10">
    <property type="match status" value="1"/>
</dbReference>
<evidence type="ECO:0000256" key="15">
    <source>
        <dbReference type="HAMAP-Rule" id="MF_04000"/>
    </source>
</evidence>
<evidence type="ECO:0000256" key="3">
    <source>
        <dbReference type="ARBA" id="ARBA00022553"/>
    </source>
</evidence>
<dbReference type="OrthoDB" id="4795at10239"/>
<feature type="short sequence motif" description="Nuclear localization signal" evidence="15">
    <location>
        <begin position="136"/>
        <end position="138"/>
    </location>
</feature>
<dbReference type="GO" id="GO:0016887">
    <property type="term" value="F:ATP hydrolysis activity"/>
    <property type="evidence" value="ECO:0007669"/>
    <property type="project" value="RHEA"/>
</dbReference>
<dbReference type="GeneID" id="10146737"/>
<evidence type="ECO:0000256" key="6">
    <source>
        <dbReference type="ARBA" id="ARBA00022741"/>
    </source>
</evidence>
<keyword evidence="17" id="KW-1133">Transmembrane helix</keyword>
<dbReference type="HAMAP" id="MF_04000">
    <property type="entry name" value="PPV_E1"/>
    <property type="match status" value="1"/>
</dbReference>
<evidence type="ECO:0000256" key="4">
    <source>
        <dbReference type="ARBA" id="ARBA00022562"/>
    </source>
</evidence>
<keyword evidence="8 15" id="KW-0347">Helicase</keyword>
<dbReference type="Proteomes" id="UP000096661">
    <property type="component" value="Segment"/>
</dbReference>
<evidence type="ECO:0000256" key="17">
    <source>
        <dbReference type="SAM" id="Phobius"/>
    </source>
</evidence>
<keyword evidence="6 15" id="KW-0547">Nucleotide-binding</keyword>
<keyword evidence="7 15" id="KW-0378">Hydrolase</keyword>
<keyword evidence="4 15" id="KW-1048">Host nucleus</keyword>
<dbReference type="GO" id="GO:0006260">
    <property type="term" value="P:DNA replication"/>
    <property type="evidence" value="ECO:0007669"/>
    <property type="project" value="UniProtKB-UniRule"/>
</dbReference>
<accession>E7BQ88</accession>
<dbReference type="InterPro" id="IPR046832">
    <property type="entry name" value="PPV_E1_DBD"/>
</dbReference>
<dbReference type="Gene3D" id="1.10.10.510">
    <property type="entry name" value="Zinc finger, large T-antigen D1 domain"/>
    <property type="match status" value="1"/>
</dbReference>
<evidence type="ECO:0000256" key="5">
    <source>
        <dbReference type="ARBA" id="ARBA00022705"/>
    </source>
</evidence>
<keyword evidence="11 15" id="KW-0413">Isomerase</keyword>